<dbReference type="Proteomes" id="UP001331761">
    <property type="component" value="Unassembled WGS sequence"/>
</dbReference>
<gene>
    <name evidence="1" type="ORF">GCK32_018355</name>
</gene>
<keyword evidence="2" id="KW-1185">Reference proteome</keyword>
<dbReference type="EMBL" id="WIXE01019874">
    <property type="protein sequence ID" value="KAK5969682.1"/>
    <property type="molecule type" value="Genomic_DNA"/>
</dbReference>
<comment type="caution">
    <text evidence="1">The sequence shown here is derived from an EMBL/GenBank/DDBJ whole genome shotgun (WGS) entry which is preliminary data.</text>
</comment>
<protein>
    <submittedName>
        <fullName evidence="1">Uncharacterized protein</fullName>
    </submittedName>
</protein>
<accession>A0AAN8F0B2</accession>
<dbReference type="AlphaFoldDB" id="A0AAN8F0B2"/>
<reference evidence="1 2" key="1">
    <citation type="submission" date="2019-10" db="EMBL/GenBank/DDBJ databases">
        <title>Assembly and Annotation for the nematode Trichostrongylus colubriformis.</title>
        <authorList>
            <person name="Martin J."/>
        </authorList>
    </citation>
    <scope>NUCLEOTIDE SEQUENCE [LARGE SCALE GENOMIC DNA]</scope>
    <source>
        <strain evidence="1">G859</strain>
        <tissue evidence="1">Whole worm</tissue>
    </source>
</reference>
<evidence type="ECO:0000313" key="1">
    <source>
        <dbReference type="EMBL" id="KAK5969682.1"/>
    </source>
</evidence>
<organism evidence="1 2">
    <name type="scientific">Trichostrongylus colubriformis</name>
    <name type="common">Black scour worm</name>
    <dbReference type="NCBI Taxonomy" id="6319"/>
    <lineage>
        <taxon>Eukaryota</taxon>
        <taxon>Metazoa</taxon>
        <taxon>Ecdysozoa</taxon>
        <taxon>Nematoda</taxon>
        <taxon>Chromadorea</taxon>
        <taxon>Rhabditida</taxon>
        <taxon>Rhabditina</taxon>
        <taxon>Rhabditomorpha</taxon>
        <taxon>Strongyloidea</taxon>
        <taxon>Trichostrongylidae</taxon>
        <taxon>Trichostrongylus</taxon>
    </lineage>
</organism>
<evidence type="ECO:0000313" key="2">
    <source>
        <dbReference type="Proteomes" id="UP001331761"/>
    </source>
</evidence>
<feature type="non-terminal residue" evidence="1">
    <location>
        <position position="142"/>
    </location>
</feature>
<sequence length="142" mass="15639">MPIQLLLVGTDLENGRIAGVGDNTLRGNICVYYELSSCKNPQKYMDDMQVSDPTKHAAYCGLFQNGTHEEIAACFCLSDDCNGGGIVRDFMMSTLAAPRPMPNAATWTFIPISDRTTEILKCFQRNMYPRDATPATEADESS</sequence>
<name>A0AAN8F0B2_TRICO</name>
<proteinExistence type="predicted"/>